<gene>
    <name evidence="1" type="ORF">HPB50_019392</name>
</gene>
<comment type="caution">
    <text evidence="1">The sequence shown here is derived from an EMBL/GenBank/DDBJ whole genome shotgun (WGS) entry which is preliminary data.</text>
</comment>
<evidence type="ECO:0000313" key="1">
    <source>
        <dbReference type="EMBL" id="KAH6933999.1"/>
    </source>
</evidence>
<dbReference type="EMBL" id="CM023484">
    <property type="protein sequence ID" value="KAH6933999.1"/>
    <property type="molecule type" value="Genomic_DNA"/>
</dbReference>
<reference evidence="1" key="1">
    <citation type="submission" date="2020-05" db="EMBL/GenBank/DDBJ databases">
        <title>Large-scale comparative analyses of tick genomes elucidate their genetic diversity and vector capacities.</title>
        <authorList>
            <person name="Jia N."/>
            <person name="Wang J."/>
            <person name="Shi W."/>
            <person name="Du L."/>
            <person name="Sun Y."/>
            <person name="Zhan W."/>
            <person name="Jiang J."/>
            <person name="Wang Q."/>
            <person name="Zhang B."/>
            <person name="Ji P."/>
            <person name="Sakyi L.B."/>
            <person name="Cui X."/>
            <person name="Yuan T."/>
            <person name="Jiang B."/>
            <person name="Yang W."/>
            <person name="Lam T.T.-Y."/>
            <person name="Chang Q."/>
            <person name="Ding S."/>
            <person name="Wang X."/>
            <person name="Zhu J."/>
            <person name="Ruan X."/>
            <person name="Zhao L."/>
            <person name="Wei J."/>
            <person name="Que T."/>
            <person name="Du C."/>
            <person name="Cheng J."/>
            <person name="Dai P."/>
            <person name="Han X."/>
            <person name="Huang E."/>
            <person name="Gao Y."/>
            <person name="Liu J."/>
            <person name="Shao H."/>
            <person name="Ye R."/>
            <person name="Li L."/>
            <person name="Wei W."/>
            <person name="Wang X."/>
            <person name="Wang C."/>
            <person name="Yang T."/>
            <person name="Huo Q."/>
            <person name="Li W."/>
            <person name="Guo W."/>
            <person name="Chen H."/>
            <person name="Zhou L."/>
            <person name="Ni X."/>
            <person name="Tian J."/>
            <person name="Zhou Y."/>
            <person name="Sheng Y."/>
            <person name="Liu T."/>
            <person name="Pan Y."/>
            <person name="Xia L."/>
            <person name="Li J."/>
            <person name="Zhao F."/>
            <person name="Cao W."/>
        </authorList>
    </citation>
    <scope>NUCLEOTIDE SEQUENCE</scope>
    <source>
        <strain evidence="1">Hyas-2018</strain>
    </source>
</reference>
<name>A0ACB7SMW9_HYAAI</name>
<accession>A0ACB7SMW9</accession>
<dbReference type="Proteomes" id="UP000821845">
    <property type="component" value="Chromosome 4"/>
</dbReference>
<keyword evidence="2" id="KW-1185">Reference proteome</keyword>
<sequence>MSSQMLVVAALLCLLRPVTNLEVDKTDGGYKDLLVSISKDVPYNESIVENIKSLLNSSSTFLHVATNGRVYFKSVTIDFPNTWPKRSAARSVSSSSFEKSDVRVDVPGSSAEERPFTRQSRPCGKPGDYIQLTPTFLAELNGTARRTFENPAYVFVHEWAHYRYGVFDEYGSLGDDRYPVTYCEGDKVALNSCSRKIRYIPKLASGEKCKKMKKSTCRFTQDCIIHVPASAKDPVESSIMFMPYVANVSQFCDSDGGRRQHNRFAPNKQNAICRGKSTWEVISQNDDFKSLPRPDMSKRIEVAFKETQQREDMSQRVVLVLDVSNSMKRNERMKFLKEATTRYVQDIEDGSKRLAIITFSTNATVHHPLMSVDADTRQGFLDTIKELKPDRRTCIGCGLQEALEVLTTRDETPEGGIIVLMSDGGENESPKLSDVMPLLTAAKVEVSTLALGAMAEENLEKLATATRGKAFFFEDLKGNTALRMETAFVEATTTQAGADKDYVTFIDAERTFMNKLEENFTLESSLGNNTVVVVERVKPTSGHMTVTLIDPSGQECDKCADHGVDRMKKIVVPSPAQPGVWTIRVDIPGSQEAEVNVQVKSRGKDPNSEPIRVNCRMASLEVRKPDEAIIYADVSKGKKVVLDATVVAEVNGPNPPHKSTVALLDDGKDPDIAADDGTYSGYFVQFTGKGRYTVTAHVSDDRRARVSDRRIASGSFFSTATFGLAPDTLVPDTEAKFEYPIDDFEDEDDGNTTAAVSNHTSSTSEPAGAFQRVAVGGSFQVMEDILQKHVPPSTIIDLKVVDVRPLADDTLAVRVTWTWPGAHLTSGNASSVEIRASKDPAKLDSDFNKQEQMTIADVIEGDLDALPAGREHVVTFRFDTKWATRGPDGALDWKAFLAARVSNSDGLESNTSNVVQVSYTIPAPLTTTLATTTVATTTTTTTGTTTTEATTTQSSITKATTTEATTTEATTTEAATAAKTTKSTTTPAAATTESATTTATTEKELTRGPRAIVSTTVYSHQYPNRTLTLYMEGCLASRRPSVPTGRLEPSFGRSSAVFGES</sequence>
<evidence type="ECO:0000313" key="2">
    <source>
        <dbReference type="Proteomes" id="UP000821845"/>
    </source>
</evidence>
<organism evidence="1 2">
    <name type="scientific">Hyalomma asiaticum</name>
    <name type="common">Tick</name>
    <dbReference type="NCBI Taxonomy" id="266040"/>
    <lineage>
        <taxon>Eukaryota</taxon>
        <taxon>Metazoa</taxon>
        <taxon>Ecdysozoa</taxon>
        <taxon>Arthropoda</taxon>
        <taxon>Chelicerata</taxon>
        <taxon>Arachnida</taxon>
        <taxon>Acari</taxon>
        <taxon>Parasitiformes</taxon>
        <taxon>Ixodida</taxon>
        <taxon>Ixodoidea</taxon>
        <taxon>Ixodidae</taxon>
        <taxon>Hyalomminae</taxon>
        <taxon>Hyalomma</taxon>
    </lineage>
</organism>
<protein>
    <submittedName>
        <fullName evidence="1">Uncharacterized protein</fullName>
    </submittedName>
</protein>
<proteinExistence type="predicted"/>